<proteinExistence type="predicted"/>
<dbReference type="OrthoDB" id="24953at2759"/>
<dbReference type="GeneID" id="5884697"/>
<dbReference type="AlphaFoldDB" id="B0EN38"/>
<accession>B0EN38</accession>
<dbReference type="SUPFAM" id="SSF103032">
    <property type="entry name" value="Hypothetical protein YwqG"/>
    <property type="match status" value="1"/>
</dbReference>
<organism evidence="2">
    <name type="scientific">Entamoeba dispar (strain ATCC PRA-260 / SAW760)</name>
    <dbReference type="NCBI Taxonomy" id="370354"/>
    <lineage>
        <taxon>Eukaryota</taxon>
        <taxon>Amoebozoa</taxon>
        <taxon>Evosea</taxon>
        <taxon>Archamoebae</taxon>
        <taxon>Mastigamoebida</taxon>
        <taxon>Entamoebidae</taxon>
        <taxon>Entamoeba</taxon>
    </lineage>
</organism>
<evidence type="ECO:0000313" key="2">
    <source>
        <dbReference type="Proteomes" id="UP000008076"/>
    </source>
</evidence>
<dbReference type="RefSeq" id="XP_001739561.1">
    <property type="nucleotide sequence ID" value="XM_001739509.1"/>
</dbReference>
<dbReference type="InterPro" id="IPR015315">
    <property type="entry name" value="DUF1963"/>
</dbReference>
<protein>
    <recommendedName>
        <fullName evidence="3">DUF1963 domain-containing protein</fullName>
    </recommendedName>
</protein>
<gene>
    <name evidence="1" type="ORF">EDI_035210</name>
</gene>
<dbReference type="PANTHER" id="PTHR36436">
    <property type="entry name" value="SLL5081 PROTEIN"/>
    <property type="match status" value="1"/>
</dbReference>
<keyword evidence="2" id="KW-1185">Reference proteome</keyword>
<dbReference type="InterPro" id="IPR035948">
    <property type="entry name" value="YwqG-like_sf"/>
</dbReference>
<dbReference type="KEGG" id="edi:EDI_035210"/>
<name>B0EN38_ENTDS</name>
<dbReference type="OMA" id="DETFKIC"/>
<evidence type="ECO:0008006" key="3">
    <source>
        <dbReference type="Google" id="ProtNLM"/>
    </source>
</evidence>
<dbReference type="EMBL" id="DS550052">
    <property type="protein sequence ID" value="EDR24063.1"/>
    <property type="molecule type" value="Genomic_DNA"/>
</dbReference>
<dbReference type="Pfam" id="PF09234">
    <property type="entry name" value="DUF1963"/>
    <property type="match status" value="1"/>
</dbReference>
<dbReference type="Gene3D" id="2.30.320.10">
    <property type="entry name" value="YwqG-like"/>
    <property type="match status" value="1"/>
</dbReference>
<reference evidence="2" key="1">
    <citation type="submission" date="2007-12" db="EMBL/GenBank/DDBJ databases">
        <title>Annotation of Entamoeba dispar SAW760.</title>
        <authorList>
            <person name="Lorenzi H."/>
            <person name="Inman J."/>
            <person name="Schobel S."/>
            <person name="Amedeo P."/>
            <person name="Caler E."/>
        </authorList>
    </citation>
    <scope>NUCLEOTIDE SEQUENCE [LARGE SCALE GENOMIC DNA]</scope>
    <source>
        <strain evidence="2">ATCC PRA-260 / SAW760</strain>
    </source>
</reference>
<evidence type="ECO:0000313" key="1">
    <source>
        <dbReference type="EMBL" id="EDR24063.1"/>
    </source>
</evidence>
<dbReference type="VEuPathDB" id="AmoebaDB:EDI_035210"/>
<dbReference type="eggNOG" id="ENOG502S4KN">
    <property type="taxonomic scope" value="Eukaryota"/>
</dbReference>
<dbReference type="Proteomes" id="UP000008076">
    <property type="component" value="Unassembled WGS sequence"/>
</dbReference>
<sequence length="284" mass="32648">MPIDKEVYKKILGEIINNTRKACIDLSLTVEPVSIYNSKMGGYPYFPKGMEYPKDENEDPMILFVQLNFEELPELENYPKEGILQIFICGTDDTMGANPDDVKEQTNYKIIYHPTIEKDESKLQKLPKKIKTMIDKEFDEDGDIQLMFSGVFKINGKISENVGCLRDVTQSKLIDKLATKYGVETSDIEDSLIEDPSFSKDGMRIGGNPSYIDLDPRSEETKKYDTLLLQIDSQMYSKDEPHHNNTEDEYKTCFGDGGIVHFFIEKEKLLKKDFSEVLFCFDQC</sequence>
<dbReference type="PANTHER" id="PTHR36436:SF6">
    <property type="entry name" value="SLL5081 PROTEIN"/>
    <property type="match status" value="1"/>
</dbReference>